<dbReference type="InterPro" id="IPR043993">
    <property type="entry name" value="T4SS_pilin"/>
</dbReference>
<feature type="transmembrane region" description="Helical" evidence="1">
    <location>
        <begin position="55"/>
        <end position="74"/>
    </location>
</feature>
<gene>
    <name evidence="2" type="ORF">COX02_02190</name>
</gene>
<feature type="transmembrane region" description="Helical" evidence="1">
    <location>
        <begin position="14"/>
        <end position="35"/>
    </location>
</feature>
<name>A0A2H0BM34_9BACT</name>
<keyword evidence="1" id="KW-0472">Membrane</keyword>
<organism evidence="2 3">
    <name type="scientific">Candidatus Vogelbacteria bacterium CG22_combo_CG10-13_8_21_14_all_37_9</name>
    <dbReference type="NCBI Taxonomy" id="1975046"/>
    <lineage>
        <taxon>Bacteria</taxon>
        <taxon>Candidatus Vogeliibacteriota</taxon>
    </lineage>
</organism>
<accession>A0A2H0BM34</accession>
<evidence type="ECO:0000256" key="1">
    <source>
        <dbReference type="SAM" id="Phobius"/>
    </source>
</evidence>
<evidence type="ECO:0000313" key="3">
    <source>
        <dbReference type="Proteomes" id="UP000229334"/>
    </source>
</evidence>
<reference evidence="2 3" key="1">
    <citation type="submission" date="2017-09" db="EMBL/GenBank/DDBJ databases">
        <title>Depth-based differentiation of microbial function through sediment-hosted aquifers and enrichment of novel symbionts in the deep terrestrial subsurface.</title>
        <authorList>
            <person name="Probst A.J."/>
            <person name="Ladd B."/>
            <person name="Jarett J.K."/>
            <person name="Geller-Mcgrath D.E."/>
            <person name="Sieber C.M."/>
            <person name="Emerson J.B."/>
            <person name="Anantharaman K."/>
            <person name="Thomas B.C."/>
            <person name="Malmstrom R."/>
            <person name="Stieglmeier M."/>
            <person name="Klingl A."/>
            <person name="Woyke T."/>
            <person name="Ryan C.M."/>
            <person name="Banfield J.F."/>
        </authorList>
    </citation>
    <scope>NUCLEOTIDE SEQUENCE [LARGE SCALE GENOMIC DNA]</scope>
    <source>
        <strain evidence="2">CG22_combo_CG10-13_8_21_14_all_37_9</strain>
    </source>
</reference>
<dbReference type="AlphaFoldDB" id="A0A2H0BM34"/>
<keyword evidence="1" id="KW-0812">Transmembrane</keyword>
<sequence>MTFQTIVGKIQSSIFTPMVALIISWAAVTFLWALIKYIKSEDPKAKGEAVKTISWGILILAVMLSVWGLVNLLTNTFSGWGSNSSQNINIPQMQAN</sequence>
<dbReference type="Proteomes" id="UP000229334">
    <property type="component" value="Unassembled WGS sequence"/>
</dbReference>
<protein>
    <submittedName>
        <fullName evidence="2">Uncharacterized protein</fullName>
    </submittedName>
</protein>
<dbReference type="Pfam" id="PF18895">
    <property type="entry name" value="T4SS_pilin"/>
    <property type="match status" value="1"/>
</dbReference>
<proteinExistence type="predicted"/>
<keyword evidence="1" id="KW-1133">Transmembrane helix</keyword>
<dbReference type="EMBL" id="PCSX01000034">
    <property type="protein sequence ID" value="PIP58080.1"/>
    <property type="molecule type" value="Genomic_DNA"/>
</dbReference>
<comment type="caution">
    <text evidence="2">The sequence shown here is derived from an EMBL/GenBank/DDBJ whole genome shotgun (WGS) entry which is preliminary data.</text>
</comment>
<evidence type="ECO:0000313" key="2">
    <source>
        <dbReference type="EMBL" id="PIP58080.1"/>
    </source>
</evidence>